<dbReference type="PRINTS" id="PR00455">
    <property type="entry name" value="HTHTETR"/>
</dbReference>
<sequence>MSKREARKNERRACILEVARRSFFENGYAATTMSEIAAKLGGSKGTLWSYFPSKEDLFAAVLDEATTEFKQQLVEILELHEDTRSTLFRLCIQFVTRVSRIEAIRLHRLIHGEGGRFPELGRIFYERGPKSVKAMIADYLDQCIQEGSIRCVDTAVAANQLVALCMAGAHQKMLLNIVDAVPPEEIRTEAASAVDVFLRCYATGASGD</sequence>
<dbReference type="SUPFAM" id="SSF46689">
    <property type="entry name" value="Homeodomain-like"/>
    <property type="match status" value="1"/>
</dbReference>
<evidence type="ECO:0000259" key="5">
    <source>
        <dbReference type="PROSITE" id="PS50977"/>
    </source>
</evidence>
<dbReference type="Pfam" id="PF00440">
    <property type="entry name" value="TetR_N"/>
    <property type="match status" value="1"/>
</dbReference>
<dbReference type="Gene3D" id="1.10.357.10">
    <property type="entry name" value="Tetracycline Repressor, domain 2"/>
    <property type="match status" value="1"/>
</dbReference>
<dbReference type="InterPro" id="IPR039536">
    <property type="entry name" value="TetR_C_Proteobacteria"/>
</dbReference>
<protein>
    <submittedName>
        <fullName evidence="6">AcrR family transcriptional regulator</fullName>
    </submittedName>
</protein>
<dbReference type="InterPro" id="IPR001647">
    <property type="entry name" value="HTH_TetR"/>
</dbReference>
<dbReference type="InterPro" id="IPR009057">
    <property type="entry name" value="Homeodomain-like_sf"/>
</dbReference>
<dbReference type="InterPro" id="IPR036271">
    <property type="entry name" value="Tet_transcr_reg_TetR-rel_C_sf"/>
</dbReference>
<name>A0A840HSL7_9SPHN</name>
<accession>A0A840HSL7</accession>
<dbReference type="SUPFAM" id="SSF48498">
    <property type="entry name" value="Tetracyclin repressor-like, C-terminal domain"/>
    <property type="match status" value="1"/>
</dbReference>
<dbReference type="GO" id="GO:0000976">
    <property type="term" value="F:transcription cis-regulatory region binding"/>
    <property type="evidence" value="ECO:0007669"/>
    <property type="project" value="TreeGrafter"/>
</dbReference>
<feature type="domain" description="HTH tetR-type" evidence="5">
    <location>
        <begin position="9"/>
        <end position="69"/>
    </location>
</feature>
<dbReference type="Pfam" id="PF14246">
    <property type="entry name" value="TetR_C_7"/>
    <property type="match status" value="1"/>
</dbReference>
<evidence type="ECO:0000256" key="3">
    <source>
        <dbReference type="ARBA" id="ARBA00023163"/>
    </source>
</evidence>
<organism evidence="6 7">
    <name type="scientific">Rhizorhapis suberifaciens</name>
    <name type="common">corky root of lettuce</name>
    <dbReference type="NCBI Taxonomy" id="13656"/>
    <lineage>
        <taxon>Bacteria</taxon>
        <taxon>Pseudomonadati</taxon>
        <taxon>Pseudomonadota</taxon>
        <taxon>Alphaproteobacteria</taxon>
        <taxon>Sphingomonadales</taxon>
        <taxon>Sphingomonadaceae</taxon>
        <taxon>Rhizorhapis</taxon>
    </lineage>
</organism>
<dbReference type="InterPro" id="IPR050109">
    <property type="entry name" value="HTH-type_TetR-like_transc_reg"/>
</dbReference>
<dbReference type="PANTHER" id="PTHR30055:SF146">
    <property type="entry name" value="HTH-TYPE TRANSCRIPTIONAL DUAL REGULATOR CECR"/>
    <property type="match status" value="1"/>
</dbReference>
<evidence type="ECO:0000256" key="4">
    <source>
        <dbReference type="PROSITE-ProRule" id="PRU00335"/>
    </source>
</evidence>
<proteinExistence type="predicted"/>
<dbReference type="Proteomes" id="UP000575068">
    <property type="component" value="Unassembled WGS sequence"/>
</dbReference>
<dbReference type="AlphaFoldDB" id="A0A840HSL7"/>
<comment type="caution">
    <text evidence="6">The sequence shown here is derived from an EMBL/GenBank/DDBJ whole genome shotgun (WGS) entry which is preliminary data.</text>
</comment>
<evidence type="ECO:0000256" key="2">
    <source>
        <dbReference type="ARBA" id="ARBA00023125"/>
    </source>
</evidence>
<evidence type="ECO:0000256" key="1">
    <source>
        <dbReference type="ARBA" id="ARBA00023015"/>
    </source>
</evidence>
<evidence type="ECO:0000313" key="6">
    <source>
        <dbReference type="EMBL" id="MBB4640504.1"/>
    </source>
</evidence>
<gene>
    <name evidence="6" type="ORF">HNQ99_000792</name>
</gene>
<keyword evidence="1" id="KW-0805">Transcription regulation</keyword>
<dbReference type="PANTHER" id="PTHR30055">
    <property type="entry name" value="HTH-TYPE TRANSCRIPTIONAL REGULATOR RUTR"/>
    <property type="match status" value="1"/>
</dbReference>
<reference evidence="6 7" key="1">
    <citation type="submission" date="2020-08" db="EMBL/GenBank/DDBJ databases">
        <title>Genomic Encyclopedia of Type Strains, Phase IV (KMG-IV): sequencing the most valuable type-strain genomes for metagenomic binning, comparative biology and taxonomic classification.</title>
        <authorList>
            <person name="Goeker M."/>
        </authorList>
    </citation>
    <scope>NUCLEOTIDE SEQUENCE [LARGE SCALE GENOMIC DNA]</scope>
    <source>
        <strain evidence="6 7">DSM 7465</strain>
    </source>
</reference>
<dbReference type="RefSeq" id="WP_184474329.1">
    <property type="nucleotide sequence ID" value="NZ_JACHOV010000002.1"/>
</dbReference>
<dbReference type="PROSITE" id="PS50977">
    <property type="entry name" value="HTH_TETR_2"/>
    <property type="match status" value="1"/>
</dbReference>
<feature type="DNA-binding region" description="H-T-H motif" evidence="4">
    <location>
        <begin position="32"/>
        <end position="51"/>
    </location>
</feature>
<evidence type="ECO:0000313" key="7">
    <source>
        <dbReference type="Proteomes" id="UP000575068"/>
    </source>
</evidence>
<keyword evidence="3" id="KW-0804">Transcription</keyword>
<dbReference type="Gene3D" id="1.10.10.60">
    <property type="entry name" value="Homeodomain-like"/>
    <property type="match status" value="1"/>
</dbReference>
<dbReference type="FunFam" id="1.10.10.60:FF:000141">
    <property type="entry name" value="TetR family transcriptional regulator"/>
    <property type="match status" value="1"/>
</dbReference>
<keyword evidence="2 4" id="KW-0238">DNA-binding</keyword>
<keyword evidence="7" id="KW-1185">Reference proteome</keyword>
<dbReference type="GO" id="GO:0003700">
    <property type="term" value="F:DNA-binding transcription factor activity"/>
    <property type="evidence" value="ECO:0007669"/>
    <property type="project" value="TreeGrafter"/>
</dbReference>
<dbReference type="EMBL" id="JACHOV010000002">
    <property type="protein sequence ID" value="MBB4640504.1"/>
    <property type="molecule type" value="Genomic_DNA"/>
</dbReference>